<dbReference type="Proteomes" id="UP001058974">
    <property type="component" value="Chromosome 5"/>
</dbReference>
<evidence type="ECO:0000313" key="1">
    <source>
        <dbReference type="EMBL" id="KAI5403689.1"/>
    </source>
</evidence>
<keyword evidence="2" id="KW-1185">Reference proteome</keyword>
<reference evidence="1 2" key="1">
    <citation type="journal article" date="2022" name="Nat. Genet.">
        <title>Improved pea reference genome and pan-genome highlight genomic features and evolutionary characteristics.</title>
        <authorList>
            <person name="Yang T."/>
            <person name="Liu R."/>
            <person name="Luo Y."/>
            <person name="Hu S."/>
            <person name="Wang D."/>
            <person name="Wang C."/>
            <person name="Pandey M.K."/>
            <person name="Ge S."/>
            <person name="Xu Q."/>
            <person name="Li N."/>
            <person name="Li G."/>
            <person name="Huang Y."/>
            <person name="Saxena R.K."/>
            <person name="Ji Y."/>
            <person name="Li M."/>
            <person name="Yan X."/>
            <person name="He Y."/>
            <person name="Liu Y."/>
            <person name="Wang X."/>
            <person name="Xiang C."/>
            <person name="Varshney R.K."/>
            <person name="Ding H."/>
            <person name="Gao S."/>
            <person name="Zong X."/>
        </authorList>
    </citation>
    <scope>NUCLEOTIDE SEQUENCE [LARGE SCALE GENOMIC DNA]</scope>
    <source>
        <strain evidence="1 2">cv. Zhongwan 6</strain>
    </source>
</reference>
<dbReference type="AlphaFoldDB" id="A0A9D5ACY4"/>
<gene>
    <name evidence="1" type="ORF">KIW84_051019</name>
</gene>
<comment type="caution">
    <text evidence="1">The sequence shown here is derived from an EMBL/GenBank/DDBJ whole genome shotgun (WGS) entry which is preliminary data.</text>
</comment>
<dbReference type="EMBL" id="JAMSHJ010000005">
    <property type="protein sequence ID" value="KAI5403689.1"/>
    <property type="molecule type" value="Genomic_DNA"/>
</dbReference>
<proteinExistence type="predicted"/>
<evidence type="ECO:0000313" key="2">
    <source>
        <dbReference type="Proteomes" id="UP001058974"/>
    </source>
</evidence>
<protein>
    <submittedName>
        <fullName evidence="1">Uncharacterized protein</fullName>
    </submittedName>
</protein>
<organism evidence="1 2">
    <name type="scientific">Pisum sativum</name>
    <name type="common">Garden pea</name>
    <name type="synonym">Lathyrus oleraceus</name>
    <dbReference type="NCBI Taxonomy" id="3888"/>
    <lineage>
        <taxon>Eukaryota</taxon>
        <taxon>Viridiplantae</taxon>
        <taxon>Streptophyta</taxon>
        <taxon>Embryophyta</taxon>
        <taxon>Tracheophyta</taxon>
        <taxon>Spermatophyta</taxon>
        <taxon>Magnoliopsida</taxon>
        <taxon>eudicotyledons</taxon>
        <taxon>Gunneridae</taxon>
        <taxon>Pentapetalae</taxon>
        <taxon>rosids</taxon>
        <taxon>fabids</taxon>
        <taxon>Fabales</taxon>
        <taxon>Fabaceae</taxon>
        <taxon>Papilionoideae</taxon>
        <taxon>50 kb inversion clade</taxon>
        <taxon>NPAAA clade</taxon>
        <taxon>Hologalegina</taxon>
        <taxon>IRL clade</taxon>
        <taxon>Fabeae</taxon>
        <taxon>Lathyrus</taxon>
    </lineage>
</organism>
<accession>A0A9D5ACY4</accession>
<sequence length="117" mass="13603">HQQEFCKTKSPVVSTTPHEFRIKSPYKVLITSPSSRPCIILHGSFKNQFIKATSRWETMDNNPSLKLIISQWNHDPERVPKTLNINTCVMPTKPVQQDQHGYLNVTYLTWSMQIKVH</sequence>
<feature type="non-terminal residue" evidence="1">
    <location>
        <position position="1"/>
    </location>
</feature>
<dbReference type="Gramene" id="Psat05G0101900-T1">
    <property type="protein sequence ID" value="KAI5403689.1"/>
    <property type="gene ID" value="KIW84_051019"/>
</dbReference>
<name>A0A9D5ACY4_PEA</name>